<dbReference type="InterPro" id="IPR006204">
    <property type="entry name" value="GHMP_kinase_N_dom"/>
</dbReference>
<organism evidence="3 4">
    <name type="scientific">Candidatus Desulfacyla euxinica</name>
    <dbReference type="NCBI Taxonomy" id="2841693"/>
    <lineage>
        <taxon>Bacteria</taxon>
        <taxon>Deltaproteobacteria</taxon>
        <taxon>Candidatus Desulfacyla</taxon>
    </lineage>
</organism>
<dbReference type="InterPro" id="IPR020568">
    <property type="entry name" value="Ribosomal_Su5_D2-typ_SF"/>
</dbReference>
<gene>
    <name evidence="3" type="ORF">H8E19_01490</name>
</gene>
<evidence type="ECO:0000259" key="2">
    <source>
        <dbReference type="Pfam" id="PF00288"/>
    </source>
</evidence>
<feature type="domain" description="GHMP kinase N-terminal" evidence="2">
    <location>
        <begin position="98"/>
        <end position="176"/>
    </location>
</feature>
<dbReference type="PRINTS" id="PR00959">
    <property type="entry name" value="MEVGALKINASE"/>
</dbReference>
<proteinExistence type="predicted"/>
<dbReference type="GO" id="GO:0016301">
    <property type="term" value="F:kinase activity"/>
    <property type="evidence" value="ECO:0007669"/>
    <property type="project" value="UniProtKB-KW"/>
</dbReference>
<evidence type="ECO:0000313" key="4">
    <source>
        <dbReference type="Proteomes" id="UP000650524"/>
    </source>
</evidence>
<name>A0A8J6MWZ9_9DELT</name>
<dbReference type="SUPFAM" id="SSF54211">
    <property type="entry name" value="Ribosomal protein S5 domain 2-like"/>
    <property type="match status" value="1"/>
</dbReference>
<keyword evidence="1" id="KW-0808">Transferase</keyword>
<dbReference type="GO" id="GO:0005524">
    <property type="term" value="F:ATP binding"/>
    <property type="evidence" value="ECO:0007669"/>
    <property type="project" value="InterPro"/>
</dbReference>
<sequence>MIPVNDLLAQRPVEASAPCRVDSGGTWDIKALALPFEAIQPTTVNIALTLRTSAGLHPYKDGKVKISSTGFAQPEIFSIDRLSFDSPFGLFFAAISFFGFHGLEVKIDSQSPVRSALGGSSTALVALIKALSKVSAALGNKNYPRKEILNLGYHLEDGISGGNCGIQDQAAAVYGGVHQWEWRYGNRTAPLQKTSLLNGEGRKELSKRLLVAYSGKSHTSSKTNNRWVKDFLSGKTRPGWI</sequence>
<evidence type="ECO:0000313" key="3">
    <source>
        <dbReference type="EMBL" id="MBC8176050.1"/>
    </source>
</evidence>
<accession>A0A8J6MWZ9</accession>
<dbReference type="Proteomes" id="UP000650524">
    <property type="component" value="Unassembled WGS sequence"/>
</dbReference>
<feature type="non-terminal residue" evidence="3">
    <location>
        <position position="241"/>
    </location>
</feature>
<reference evidence="3 4" key="1">
    <citation type="submission" date="2020-08" db="EMBL/GenBank/DDBJ databases">
        <title>Bridging the membrane lipid divide: bacteria of the FCB group superphylum have the potential to synthesize archaeal ether lipids.</title>
        <authorList>
            <person name="Villanueva L."/>
            <person name="Von Meijenfeldt F.A.B."/>
            <person name="Westbye A.B."/>
            <person name="Yadav S."/>
            <person name="Hopmans E.C."/>
            <person name="Dutilh B.E."/>
            <person name="Sinninghe Damste J.S."/>
        </authorList>
    </citation>
    <scope>NUCLEOTIDE SEQUENCE [LARGE SCALE GENOMIC DNA]</scope>
    <source>
        <strain evidence="3">NIOZ-UU27</strain>
    </source>
</reference>
<dbReference type="EMBL" id="JACNJD010000077">
    <property type="protein sequence ID" value="MBC8176050.1"/>
    <property type="molecule type" value="Genomic_DNA"/>
</dbReference>
<dbReference type="AlphaFoldDB" id="A0A8J6MWZ9"/>
<dbReference type="Gene3D" id="3.30.230.120">
    <property type="match status" value="1"/>
</dbReference>
<evidence type="ECO:0000256" key="1">
    <source>
        <dbReference type="ARBA" id="ARBA00022777"/>
    </source>
</evidence>
<comment type="caution">
    <text evidence="3">The sequence shown here is derived from an EMBL/GenBank/DDBJ whole genome shotgun (WGS) entry which is preliminary data.</text>
</comment>
<protein>
    <submittedName>
        <fullName evidence="3">Galactokinase</fullName>
    </submittedName>
</protein>
<dbReference type="Pfam" id="PF00288">
    <property type="entry name" value="GHMP_kinases_N"/>
    <property type="match status" value="1"/>
</dbReference>
<keyword evidence="1" id="KW-0418">Kinase</keyword>